<dbReference type="Proteomes" id="UP000243451">
    <property type="component" value="Unassembled WGS sequence"/>
</dbReference>
<evidence type="ECO:0000256" key="3">
    <source>
        <dbReference type="ARBA" id="ARBA00022553"/>
    </source>
</evidence>
<dbReference type="InterPro" id="IPR003594">
    <property type="entry name" value="HATPase_dom"/>
</dbReference>
<organism evidence="8 9">
    <name type="scientific">Halopseudomonas oceani</name>
    <dbReference type="NCBI Taxonomy" id="1708783"/>
    <lineage>
        <taxon>Bacteria</taxon>
        <taxon>Pseudomonadati</taxon>
        <taxon>Pseudomonadota</taxon>
        <taxon>Gammaproteobacteria</taxon>
        <taxon>Pseudomonadales</taxon>
        <taxon>Pseudomonadaceae</taxon>
        <taxon>Halopseudomonas</taxon>
    </lineage>
</organism>
<dbReference type="InterPro" id="IPR004358">
    <property type="entry name" value="Sig_transdc_His_kin-like_C"/>
</dbReference>
<dbReference type="Gene3D" id="3.30.450.40">
    <property type="match status" value="1"/>
</dbReference>
<dbReference type="Gene3D" id="3.30.565.10">
    <property type="entry name" value="Histidine kinase-like ATPase, C-terminal domain"/>
    <property type="match status" value="1"/>
</dbReference>
<evidence type="ECO:0000256" key="6">
    <source>
        <dbReference type="ARBA" id="ARBA00023012"/>
    </source>
</evidence>
<comment type="catalytic activity">
    <reaction evidence="1">
        <text>ATP + protein L-histidine = ADP + protein N-phospho-L-histidine.</text>
        <dbReference type="EC" id="2.7.13.3"/>
    </reaction>
</comment>
<accession>A0A2P4F0I1</accession>
<name>A0A2P4F0I1_9GAMM</name>
<keyword evidence="6" id="KW-0902">Two-component regulatory system</keyword>
<dbReference type="Gene3D" id="3.30.450.20">
    <property type="entry name" value="PAS domain"/>
    <property type="match status" value="1"/>
</dbReference>
<dbReference type="GO" id="GO:0009927">
    <property type="term" value="F:histidine phosphotransfer kinase activity"/>
    <property type="evidence" value="ECO:0007669"/>
    <property type="project" value="TreeGrafter"/>
</dbReference>
<sequence>MKKFPGDRVNNPTSNEQQRLAALKALQVLDTPSEQAFDDLTALAAHWLSTPIALISLVDGHRQWFKSRVGLDVTETPREMAFCAHAINQAALMEVPDARQDPRFANNPLVTGFPEIRFYAGMPIASPDGQLIGTLCVIDRQPRTLSDKERDTLQRLARLAEFQLQLRLNILQSNAKTRELEHQQALNQRLLDSLKAGVVACSDDGTLTLFNTTAQHWHGADVLTLPPADWAHYYDLYAADGCTPLARDDIPLVSAWQGKPVENVEICIAAAGQPLRYVLCSGGQLYPERDGPGAAIVVMHDISEIRRASNMKSHFLATVSHELRTPLTALSGAVGLLGSGKTDPRSAAGERLLDIARENSQRLNELVNDLLDMEKLEAGKVELQLEPLALRAQVIQAMESNHPYADRFQVHWRIADNLPDLNVIADQRRLQQVLANYLSNAAKFSHPGDPVQIAWQQQGDSATVRVVDQGIGIELEQQPQLFNKFTQLDNSNKRQRGGTGLGLAICKELVELMNGQVGVESETDKGSCFWFTLPLAVPENQPTQGSVPPP</sequence>
<dbReference type="SMART" id="SM00387">
    <property type="entry name" value="HATPase_c"/>
    <property type="match status" value="1"/>
</dbReference>
<dbReference type="SUPFAM" id="SSF47384">
    <property type="entry name" value="Homodimeric domain of signal transducing histidine kinase"/>
    <property type="match status" value="1"/>
</dbReference>
<evidence type="ECO:0000313" key="8">
    <source>
        <dbReference type="EMBL" id="POB06504.1"/>
    </source>
</evidence>
<dbReference type="InterPro" id="IPR036097">
    <property type="entry name" value="HisK_dim/P_sf"/>
</dbReference>
<reference evidence="8 9" key="1">
    <citation type="submission" date="2018-01" db="EMBL/GenBank/DDBJ databases">
        <title>Draft genome of the type strain Pseudomonas oceani DSM 100277 isolated from the deep water in Okinawa trough, northwestern Pacific Ocean.</title>
        <authorList>
            <person name="Gomila M."/>
            <person name="Mulet M."/>
            <person name="Garcia-Valdes E."/>
            <person name="Lalucat J."/>
        </authorList>
    </citation>
    <scope>NUCLEOTIDE SEQUENCE [LARGE SCALE GENOMIC DNA]</scope>
    <source>
        <strain evidence="8 9">DSM 100277</strain>
    </source>
</reference>
<evidence type="ECO:0000256" key="5">
    <source>
        <dbReference type="ARBA" id="ARBA00022777"/>
    </source>
</evidence>
<dbReference type="SUPFAM" id="SSF55781">
    <property type="entry name" value="GAF domain-like"/>
    <property type="match status" value="1"/>
</dbReference>
<evidence type="ECO:0000313" key="9">
    <source>
        <dbReference type="Proteomes" id="UP000243451"/>
    </source>
</evidence>
<dbReference type="PANTHER" id="PTHR43047">
    <property type="entry name" value="TWO-COMPONENT HISTIDINE PROTEIN KINASE"/>
    <property type="match status" value="1"/>
</dbReference>
<dbReference type="CDD" id="cd16922">
    <property type="entry name" value="HATPase_EvgS-ArcB-TorS-like"/>
    <property type="match status" value="1"/>
</dbReference>
<dbReference type="FunFam" id="3.30.565.10:FF:000010">
    <property type="entry name" value="Sensor histidine kinase RcsC"/>
    <property type="match status" value="1"/>
</dbReference>
<evidence type="ECO:0000256" key="4">
    <source>
        <dbReference type="ARBA" id="ARBA00022679"/>
    </source>
</evidence>
<dbReference type="OrthoDB" id="9812358at2"/>
<dbReference type="PROSITE" id="PS50109">
    <property type="entry name" value="HIS_KIN"/>
    <property type="match status" value="1"/>
</dbReference>
<dbReference type="InterPro" id="IPR005467">
    <property type="entry name" value="His_kinase_dom"/>
</dbReference>
<dbReference type="SMART" id="SM00065">
    <property type="entry name" value="GAF"/>
    <property type="match status" value="1"/>
</dbReference>
<dbReference type="Pfam" id="PF00512">
    <property type="entry name" value="HisKA"/>
    <property type="match status" value="1"/>
</dbReference>
<dbReference type="CDD" id="cd00082">
    <property type="entry name" value="HisKA"/>
    <property type="match status" value="1"/>
</dbReference>
<dbReference type="GO" id="GO:0005886">
    <property type="term" value="C:plasma membrane"/>
    <property type="evidence" value="ECO:0007669"/>
    <property type="project" value="TreeGrafter"/>
</dbReference>
<proteinExistence type="predicted"/>
<keyword evidence="9" id="KW-1185">Reference proteome</keyword>
<dbReference type="Pfam" id="PF02518">
    <property type="entry name" value="HATPase_c"/>
    <property type="match status" value="1"/>
</dbReference>
<evidence type="ECO:0000259" key="7">
    <source>
        <dbReference type="PROSITE" id="PS50109"/>
    </source>
</evidence>
<keyword evidence="5" id="KW-0418">Kinase</keyword>
<dbReference type="Pfam" id="PF01590">
    <property type="entry name" value="GAF"/>
    <property type="match status" value="1"/>
</dbReference>
<evidence type="ECO:0000256" key="1">
    <source>
        <dbReference type="ARBA" id="ARBA00000085"/>
    </source>
</evidence>
<feature type="domain" description="Histidine kinase" evidence="7">
    <location>
        <begin position="318"/>
        <end position="537"/>
    </location>
</feature>
<dbReference type="InterPro" id="IPR003661">
    <property type="entry name" value="HisK_dim/P_dom"/>
</dbReference>
<evidence type="ECO:0000256" key="2">
    <source>
        <dbReference type="ARBA" id="ARBA00012438"/>
    </source>
</evidence>
<dbReference type="AlphaFoldDB" id="A0A2P4F0I1"/>
<dbReference type="InterPro" id="IPR029016">
    <property type="entry name" value="GAF-like_dom_sf"/>
</dbReference>
<dbReference type="GO" id="GO:0000155">
    <property type="term" value="F:phosphorelay sensor kinase activity"/>
    <property type="evidence" value="ECO:0007669"/>
    <property type="project" value="InterPro"/>
</dbReference>
<dbReference type="PRINTS" id="PR00344">
    <property type="entry name" value="BCTRLSENSOR"/>
</dbReference>
<keyword evidence="4" id="KW-0808">Transferase</keyword>
<gene>
    <name evidence="8" type="ORF">C1949_01840</name>
</gene>
<dbReference type="Gene3D" id="1.10.287.130">
    <property type="match status" value="1"/>
</dbReference>
<dbReference type="PANTHER" id="PTHR43047:SF72">
    <property type="entry name" value="OSMOSENSING HISTIDINE PROTEIN KINASE SLN1"/>
    <property type="match status" value="1"/>
</dbReference>
<protein>
    <recommendedName>
        <fullName evidence="2">histidine kinase</fullName>
        <ecNumber evidence="2">2.7.13.3</ecNumber>
    </recommendedName>
</protein>
<comment type="caution">
    <text evidence="8">The sequence shown here is derived from an EMBL/GenBank/DDBJ whole genome shotgun (WGS) entry which is preliminary data.</text>
</comment>
<dbReference type="SMART" id="SM00388">
    <property type="entry name" value="HisKA"/>
    <property type="match status" value="1"/>
</dbReference>
<dbReference type="InterPro" id="IPR035965">
    <property type="entry name" value="PAS-like_dom_sf"/>
</dbReference>
<dbReference type="SUPFAM" id="SSF55785">
    <property type="entry name" value="PYP-like sensor domain (PAS domain)"/>
    <property type="match status" value="1"/>
</dbReference>
<dbReference type="EMBL" id="PPSK01000001">
    <property type="protein sequence ID" value="POB06504.1"/>
    <property type="molecule type" value="Genomic_DNA"/>
</dbReference>
<dbReference type="InterPro" id="IPR036890">
    <property type="entry name" value="HATPase_C_sf"/>
</dbReference>
<keyword evidence="3" id="KW-0597">Phosphoprotein</keyword>
<dbReference type="EC" id="2.7.13.3" evidence="2"/>
<dbReference type="SUPFAM" id="SSF55874">
    <property type="entry name" value="ATPase domain of HSP90 chaperone/DNA topoisomerase II/histidine kinase"/>
    <property type="match status" value="1"/>
</dbReference>
<dbReference type="InterPro" id="IPR003018">
    <property type="entry name" value="GAF"/>
</dbReference>
<dbReference type="FunFam" id="1.10.287.130:FF:000001">
    <property type="entry name" value="Two-component sensor histidine kinase"/>
    <property type="match status" value="1"/>
</dbReference>